<gene>
    <name evidence="2" type="ORF">RSOLAG1IB_11457</name>
</gene>
<organism evidence="2 3">
    <name type="scientific">Thanatephorus cucumeris (strain AG1-IB / isolate 7/3/14)</name>
    <name type="common">Lettuce bottom rot fungus</name>
    <name type="synonym">Rhizoctonia solani</name>
    <dbReference type="NCBI Taxonomy" id="1108050"/>
    <lineage>
        <taxon>Eukaryota</taxon>
        <taxon>Fungi</taxon>
        <taxon>Dikarya</taxon>
        <taxon>Basidiomycota</taxon>
        <taxon>Agaricomycotina</taxon>
        <taxon>Agaricomycetes</taxon>
        <taxon>Cantharellales</taxon>
        <taxon>Ceratobasidiaceae</taxon>
        <taxon>Rhizoctonia</taxon>
        <taxon>Rhizoctonia solani AG-1</taxon>
    </lineage>
</organism>
<evidence type="ECO:0000313" key="2">
    <source>
        <dbReference type="EMBL" id="CEL53721.1"/>
    </source>
</evidence>
<feature type="region of interest" description="Disordered" evidence="1">
    <location>
        <begin position="1569"/>
        <end position="1590"/>
    </location>
</feature>
<feature type="region of interest" description="Disordered" evidence="1">
    <location>
        <begin position="1678"/>
        <end position="1738"/>
    </location>
</feature>
<reference evidence="2 3" key="1">
    <citation type="submission" date="2014-11" db="EMBL/GenBank/DDBJ databases">
        <authorList>
            <person name="Wibberg Daniel"/>
        </authorList>
    </citation>
    <scope>NUCLEOTIDE SEQUENCE [LARGE SCALE GENOMIC DNA]</scope>
    <source>
        <strain evidence="2">Rhizoctonia solani AG1-IB 7/3/14</strain>
    </source>
</reference>
<feature type="region of interest" description="Disordered" evidence="1">
    <location>
        <begin position="1084"/>
        <end position="1114"/>
    </location>
</feature>
<feature type="region of interest" description="Disordered" evidence="1">
    <location>
        <begin position="354"/>
        <end position="415"/>
    </location>
</feature>
<dbReference type="Proteomes" id="UP000059188">
    <property type="component" value="Unassembled WGS sequence"/>
</dbReference>
<feature type="compositionally biased region" description="Polar residues" evidence="1">
    <location>
        <begin position="1012"/>
        <end position="1026"/>
    </location>
</feature>
<feature type="compositionally biased region" description="Low complexity" evidence="1">
    <location>
        <begin position="1084"/>
        <end position="1097"/>
    </location>
</feature>
<feature type="compositionally biased region" description="Acidic residues" evidence="1">
    <location>
        <begin position="916"/>
        <end position="928"/>
    </location>
</feature>
<evidence type="ECO:0000313" key="3">
    <source>
        <dbReference type="Proteomes" id="UP000059188"/>
    </source>
</evidence>
<proteinExistence type="predicted"/>
<feature type="compositionally biased region" description="Polar residues" evidence="1">
    <location>
        <begin position="1102"/>
        <end position="1114"/>
    </location>
</feature>
<sequence>MSFQEILTQLTQNFPTVVDRRFNVESDADSELEEVFKEFGQRALEDQPAAATRLVQQRVAEIVQGPKTVPARYRVQMEEYKHSFLGVGYLRFAGLNNVWSSVRLSRDLDTRVNPRAMNRSHVESLKKSIEKKKEDHLHPIILKVDPSLIDPDLLERLGATKPFQQYERLELFQLNNITPEEQQLDYEVFWGRSAEPPFAYLTADEQSTKKQRLHCLRAGRTLAEFVNGSHRADTMVELAQAFEASRCAVIEQGKQVEENPEDVGLQKTYLKAVNELVIEANTHTWQVVIFKDSTSPALLNELATNTDPLPSLPAGEAEQMWMFATQVQADIDTIKRNQPEMSRGEIFDQWRANNTQQQDAKHAQDARKDRAVSPEEDEPTLVPRNAKKKRSQHKDTLTGLSVSASKSKTRGASAGEETYKRLATVPLTLEMLLANKSCLWPLTQMLSHKTVTTLLQPTSGGFIGNFWLSMELLQWLTNVSGGEGFRQAQQLLVDSPILTAGGYPLAIHAWKKMHKEPQRLPEALKRYGQDQATLFVKFYNKSFPLDHKHDNDYLSRDWFDPKIHLEVRKVFEDFGLALDNHDLECFRRMGLAARIYARLPSWDPKHGVQDDEDGLGIHHNNYFYCRAALPARPIAVQWSRVSSLLSATGAGVEFLDYLLDRCKPMYTQNTESLRANWYHTNRGTQQVVSDWLAPGNYPDGCIAGRLNTAIHWIENPFTYLALRYVDKAVDPKHRLSKLRLDYGAGRTDGLKALKPERLDEIRIFKEGVPKTGCANVGELVQALKQFAKTPLTPFIRDGQAQDLEALLEANPCTRIISPVYWRTVRPISYATSWSITDHNHILPGTIIGWGLALDAYHTLVVDHLLYHRCVYWLFDLAKVSSEDRGCWYDDAYNNLFLRRCRRRLVKGTKDSVPSDTENETDSDWDATAEMDPITGTGDPALHVTQPGTQSRVPPSSPISIPPSHTTDHRRFLGFKKRASKPRSSQKVQKALQNKTSTTTRRSQGAHARSAGRNPSGSPIGQGSPAQTPLHLPEDALESALSNSPPPSLQLLEDAMDAEELRDMEGSSDLLLPLNPSSPYPSVWSVSPIQSPHSHPSQLDLISGTNSAQPPSSSKPLLFTSSAPENANVLVGATQSSVPETDAPVEVIGCWAVWQGDGTRRWNEQQFTLDRLDSETVAKAFPNWPLTENQEEIMREMSISGILVNGFLSSRLFPGLDGQLFFGPVRQRADVVRKADKAKARTLIALDGIHHLRCRMLKDLLVNIPRLICESAYPSSYVHDNLAVHIYHTKLSYLKMVAASIHKAQIPPDDAWAEAVFLAVSDKVFANEGFEWRESGELIMDVSWVFAGGVTNHSNAGKVVVLIVPHLVAPFERLWSTYDRYLATAVAQGPSLSAAMSHAIMAGPVQALQTYGFVEGRVIRPNGPVSTAALPVIDNVDFDQGPQFRRVVYSRRAGYPSEEEHSVAFEYGMRQVEVKNLPRTLQSLRSCFSDGRFLRELPWVFLSHSGKSSSEPELLPYLYRAEQELLSKRVELSSALDECYTELVRGLGEPKVVASWDSLCGNSANSHAANPAPVLVHGSTTRPTTSTSVATRPLEFHTIEPADPIPESNLARCATATGVSLHGYRWPTTGTSRFQKTDRQLSVPSTALSPPFMYAAQSQRRSSAVGPSPIAWSTSLRSMLTRSPPPASGPVVEDHQRNKRKLTISSSSPTEGKTRRRLCDYNDGDDEDDEDDKDDQVFN</sequence>
<feature type="compositionally biased region" description="Polar residues" evidence="1">
    <location>
        <begin position="981"/>
        <end position="1002"/>
    </location>
</feature>
<feature type="region of interest" description="Disordered" evidence="1">
    <location>
        <begin position="907"/>
        <end position="1029"/>
    </location>
</feature>
<name>A0A0B7F6L9_THACB</name>
<feature type="compositionally biased region" description="Basic residues" evidence="1">
    <location>
        <begin position="971"/>
        <end position="980"/>
    </location>
</feature>
<keyword evidence="3" id="KW-1185">Reference proteome</keyword>
<evidence type="ECO:0000256" key="1">
    <source>
        <dbReference type="SAM" id="MobiDB-lite"/>
    </source>
</evidence>
<dbReference type="EMBL" id="LN679232">
    <property type="protein sequence ID" value="CEL53721.1"/>
    <property type="molecule type" value="Genomic_DNA"/>
</dbReference>
<accession>A0A0B7F6L9</accession>
<feature type="compositionally biased region" description="Basic and acidic residues" evidence="1">
    <location>
        <begin position="359"/>
        <end position="373"/>
    </location>
</feature>
<feature type="compositionally biased region" description="Acidic residues" evidence="1">
    <location>
        <begin position="1721"/>
        <end position="1738"/>
    </location>
</feature>
<protein>
    <submittedName>
        <fullName evidence="2">Uncharacterized protein</fullName>
    </submittedName>
</protein>